<dbReference type="PANTHER" id="PTHR43537:SF44">
    <property type="entry name" value="GNTR FAMILY REGULATORY PROTEIN"/>
    <property type="match status" value="1"/>
</dbReference>
<dbReference type="Gene3D" id="1.10.10.10">
    <property type="entry name" value="Winged helix-like DNA-binding domain superfamily/Winged helix DNA-binding domain"/>
    <property type="match status" value="1"/>
</dbReference>
<dbReference type="SUPFAM" id="SSF46785">
    <property type="entry name" value="Winged helix' DNA-binding domain"/>
    <property type="match status" value="1"/>
</dbReference>
<evidence type="ECO:0000256" key="4">
    <source>
        <dbReference type="SAM" id="MobiDB-lite"/>
    </source>
</evidence>
<accession>A0A7Y4M041</accession>
<dbReference type="InterPro" id="IPR036390">
    <property type="entry name" value="WH_DNA-bd_sf"/>
</dbReference>
<evidence type="ECO:0000256" key="2">
    <source>
        <dbReference type="ARBA" id="ARBA00023125"/>
    </source>
</evidence>
<keyword evidence="1" id="KW-0805">Transcription regulation</keyword>
<feature type="region of interest" description="Disordered" evidence="4">
    <location>
        <begin position="27"/>
        <end position="51"/>
    </location>
</feature>
<keyword evidence="7" id="KW-1185">Reference proteome</keyword>
<feature type="domain" description="HTH gntR-type" evidence="5">
    <location>
        <begin position="49"/>
        <end position="117"/>
    </location>
</feature>
<dbReference type="GO" id="GO:0003677">
    <property type="term" value="F:DNA binding"/>
    <property type="evidence" value="ECO:0007669"/>
    <property type="project" value="UniProtKB-KW"/>
</dbReference>
<evidence type="ECO:0000313" key="6">
    <source>
        <dbReference type="EMBL" id="NOJ45272.1"/>
    </source>
</evidence>
<comment type="caution">
    <text evidence="6">The sequence shown here is derived from an EMBL/GenBank/DDBJ whole genome shotgun (WGS) entry which is preliminary data.</text>
</comment>
<dbReference type="PANTHER" id="PTHR43537">
    <property type="entry name" value="TRANSCRIPTIONAL REGULATOR, GNTR FAMILY"/>
    <property type="match status" value="1"/>
</dbReference>
<dbReference type="Proteomes" id="UP000528734">
    <property type="component" value="Unassembled WGS sequence"/>
</dbReference>
<dbReference type="AlphaFoldDB" id="A0A7Y4M041"/>
<keyword evidence="2" id="KW-0238">DNA-binding</keyword>
<dbReference type="CDD" id="cd07377">
    <property type="entry name" value="WHTH_GntR"/>
    <property type="match status" value="1"/>
</dbReference>
<feature type="compositionally biased region" description="Basic and acidic residues" evidence="4">
    <location>
        <begin position="38"/>
        <end position="48"/>
    </location>
</feature>
<evidence type="ECO:0000313" key="7">
    <source>
        <dbReference type="Proteomes" id="UP000528734"/>
    </source>
</evidence>
<organism evidence="6 7">
    <name type="scientific">Bradyrhizobium archetypum</name>
    <dbReference type="NCBI Taxonomy" id="2721160"/>
    <lineage>
        <taxon>Bacteria</taxon>
        <taxon>Pseudomonadati</taxon>
        <taxon>Pseudomonadota</taxon>
        <taxon>Alphaproteobacteria</taxon>
        <taxon>Hyphomicrobiales</taxon>
        <taxon>Nitrobacteraceae</taxon>
        <taxon>Bradyrhizobium</taxon>
    </lineage>
</organism>
<evidence type="ECO:0000259" key="5">
    <source>
        <dbReference type="PROSITE" id="PS50949"/>
    </source>
</evidence>
<dbReference type="GO" id="GO:0003700">
    <property type="term" value="F:DNA-binding transcription factor activity"/>
    <property type="evidence" value="ECO:0007669"/>
    <property type="project" value="InterPro"/>
</dbReference>
<name>A0A7Y4M041_9BRAD</name>
<evidence type="ECO:0000256" key="1">
    <source>
        <dbReference type="ARBA" id="ARBA00023015"/>
    </source>
</evidence>
<reference evidence="6 7" key="1">
    <citation type="submission" date="2020-03" db="EMBL/GenBank/DDBJ databases">
        <title>Bradyrhizobium diversity isolated from nodules of Muelleranthus trifoliolatus.</title>
        <authorList>
            <person name="Klepa M."/>
            <person name="Helene L."/>
            <person name="Hungria M."/>
        </authorList>
    </citation>
    <scope>NUCLEOTIDE SEQUENCE [LARGE SCALE GENOMIC DNA]</scope>
    <source>
        <strain evidence="6 7">WSM 1744</strain>
    </source>
</reference>
<dbReference type="Pfam" id="PF07729">
    <property type="entry name" value="FCD"/>
    <property type="match status" value="1"/>
</dbReference>
<dbReference type="InterPro" id="IPR000524">
    <property type="entry name" value="Tscrpt_reg_HTH_GntR"/>
</dbReference>
<dbReference type="PRINTS" id="PR00035">
    <property type="entry name" value="HTHGNTR"/>
</dbReference>
<dbReference type="EMBL" id="JAAVLW010000001">
    <property type="protein sequence ID" value="NOJ45272.1"/>
    <property type="molecule type" value="Genomic_DNA"/>
</dbReference>
<sequence length="293" mass="33175">MTDIKCHVKRRLGQNWRAIRHRLTSPHNKADNIVPTLEGHDLPRDAEPRQSNTHVAREIAKLIVTGVWQEGWTLPREIELASQFEVSRTSIRESLSILKAKGLIAARQKAGTHVRERINWNMLDAELLEWTWAGRPSEEFARQLTQVRRIVEPEACAICAERGSDTDLARIERAYREMDAAGMDSRAYSEPDLRFHRGILTATGNDFLVAFGATVEAALRMSFELSTLNPGAPRKSLPYHRAILDEIWARNPDGARRAMHRLMDLTERNITSALSRRRNGEAMAAAAEREGDA</sequence>
<dbReference type="SMART" id="SM00345">
    <property type="entry name" value="HTH_GNTR"/>
    <property type="match status" value="1"/>
</dbReference>
<dbReference type="InterPro" id="IPR008920">
    <property type="entry name" value="TF_FadR/GntR_C"/>
</dbReference>
<protein>
    <submittedName>
        <fullName evidence="6">FadR family transcriptional regulator</fullName>
    </submittedName>
</protein>
<keyword evidence="3" id="KW-0804">Transcription</keyword>
<evidence type="ECO:0000256" key="3">
    <source>
        <dbReference type="ARBA" id="ARBA00023163"/>
    </source>
</evidence>
<dbReference type="InterPro" id="IPR036388">
    <property type="entry name" value="WH-like_DNA-bd_sf"/>
</dbReference>
<gene>
    <name evidence="6" type="ORF">HCN50_03230</name>
</gene>
<dbReference type="Pfam" id="PF00392">
    <property type="entry name" value="GntR"/>
    <property type="match status" value="1"/>
</dbReference>
<dbReference type="PROSITE" id="PS50949">
    <property type="entry name" value="HTH_GNTR"/>
    <property type="match status" value="1"/>
</dbReference>
<proteinExistence type="predicted"/>
<dbReference type="Gene3D" id="1.20.120.530">
    <property type="entry name" value="GntR ligand-binding domain-like"/>
    <property type="match status" value="1"/>
</dbReference>
<dbReference type="SMART" id="SM00895">
    <property type="entry name" value="FCD"/>
    <property type="match status" value="1"/>
</dbReference>
<dbReference type="SUPFAM" id="SSF48008">
    <property type="entry name" value="GntR ligand-binding domain-like"/>
    <property type="match status" value="1"/>
</dbReference>
<dbReference type="InterPro" id="IPR011711">
    <property type="entry name" value="GntR_C"/>
</dbReference>